<accession>A0ABD2A8N6</accession>
<organism evidence="1 2">
    <name type="scientific">Vespula squamosa</name>
    <name type="common">Southern yellow jacket</name>
    <name type="synonym">Wasp</name>
    <dbReference type="NCBI Taxonomy" id="30214"/>
    <lineage>
        <taxon>Eukaryota</taxon>
        <taxon>Metazoa</taxon>
        <taxon>Ecdysozoa</taxon>
        <taxon>Arthropoda</taxon>
        <taxon>Hexapoda</taxon>
        <taxon>Insecta</taxon>
        <taxon>Pterygota</taxon>
        <taxon>Neoptera</taxon>
        <taxon>Endopterygota</taxon>
        <taxon>Hymenoptera</taxon>
        <taxon>Apocrita</taxon>
        <taxon>Aculeata</taxon>
        <taxon>Vespoidea</taxon>
        <taxon>Vespidae</taxon>
        <taxon>Vespinae</taxon>
        <taxon>Vespula</taxon>
    </lineage>
</organism>
<protein>
    <submittedName>
        <fullName evidence="1">Uncharacterized protein</fullName>
    </submittedName>
</protein>
<evidence type="ECO:0000313" key="2">
    <source>
        <dbReference type="Proteomes" id="UP001607302"/>
    </source>
</evidence>
<keyword evidence="2" id="KW-1185">Reference proteome</keyword>
<reference evidence="1 2" key="1">
    <citation type="journal article" date="2024" name="Ann. Entomol. Soc. Am.">
        <title>Genomic analyses of the southern and eastern yellowjacket wasps (Hymenoptera: Vespidae) reveal evolutionary signatures of social life.</title>
        <authorList>
            <person name="Catto M.A."/>
            <person name="Caine P.B."/>
            <person name="Orr S.E."/>
            <person name="Hunt B.G."/>
            <person name="Goodisman M.A.D."/>
        </authorList>
    </citation>
    <scope>NUCLEOTIDE SEQUENCE [LARGE SCALE GENOMIC DNA]</scope>
    <source>
        <strain evidence="1">233</strain>
        <tissue evidence="1">Head and thorax</tissue>
    </source>
</reference>
<proteinExistence type="predicted"/>
<gene>
    <name evidence="1" type="ORF">V1478_014427</name>
</gene>
<evidence type="ECO:0000313" key="1">
    <source>
        <dbReference type="EMBL" id="KAL2716751.1"/>
    </source>
</evidence>
<comment type="caution">
    <text evidence="1">The sequence shown here is derived from an EMBL/GenBank/DDBJ whole genome shotgun (WGS) entry which is preliminary data.</text>
</comment>
<sequence length="68" mass="7623">MHSLQKQQLMSLSFLQQQTSHHLKIANIKLKNVRSFINYVHRISHVCITASTSIIHSSLSVPVGNAVT</sequence>
<dbReference type="Proteomes" id="UP001607302">
    <property type="component" value="Unassembled WGS sequence"/>
</dbReference>
<dbReference type="AlphaFoldDB" id="A0ABD2A8N6"/>
<name>A0ABD2A8N6_VESSQ</name>
<dbReference type="EMBL" id="JAUDFV010000154">
    <property type="protein sequence ID" value="KAL2716751.1"/>
    <property type="molecule type" value="Genomic_DNA"/>
</dbReference>